<evidence type="ECO:0000259" key="4">
    <source>
        <dbReference type="Pfam" id="PF02894"/>
    </source>
</evidence>
<evidence type="ECO:0000313" key="6">
    <source>
        <dbReference type="Proteomes" id="UP001303324"/>
    </source>
</evidence>
<keyword evidence="6" id="KW-1185">Reference proteome</keyword>
<evidence type="ECO:0000259" key="3">
    <source>
        <dbReference type="Pfam" id="PF01408"/>
    </source>
</evidence>
<organism evidence="5 6">
    <name type="scientific">Mesobacillus jeotgali</name>
    <dbReference type="NCBI Taxonomy" id="129985"/>
    <lineage>
        <taxon>Bacteria</taxon>
        <taxon>Bacillati</taxon>
        <taxon>Bacillota</taxon>
        <taxon>Bacilli</taxon>
        <taxon>Bacillales</taxon>
        <taxon>Bacillaceae</taxon>
        <taxon>Mesobacillus</taxon>
    </lineage>
</organism>
<dbReference type="PANTHER" id="PTHR43818:SF11">
    <property type="entry name" value="BCDNA.GH03377"/>
    <property type="match status" value="1"/>
</dbReference>
<evidence type="ECO:0000256" key="2">
    <source>
        <dbReference type="ARBA" id="ARBA00023002"/>
    </source>
</evidence>
<gene>
    <name evidence="5" type="ORF">RH061_02200</name>
</gene>
<dbReference type="Pfam" id="PF02894">
    <property type="entry name" value="GFO_IDH_MocA_C"/>
    <property type="match status" value="1"/>
</dbReference>
<sequence length="358" mass="39809">MERFRVGIIGTGFGAKVHSPMMDHHDGFEVVAVSSVSRGNIEEAQEASGIENIYTDWRQMLEQENLDLVVVASAVHLHKEMVAAAFEKGVHVVCEKPMALNIAETEEMITERDKTKKFGLINHEFRFLPARTKVKEIIESGKLGEILHVRYQCAFASYTGLISKPRGWLGQEEKGGGMLGAIGSHMTDALHWWMDSTFKEVFAQLPIHIPTRTDDNGNTEHRTADDAFQIIGSLENGATVTLELISAARQTEHTWRLEIYGTEGTLVMLDDNKVLLSEGNSALEEVELADDLEAPSTMPPVAARYYNGFQRALDALHETLVSGTKHPYLADFEHGHSTQKVLDAVRTSAREGRKVEVN</sequence>
<dbReference type="Gene3D" id="3.40.50.720">
    <property type="entry name" value="NAD(P)-binding Rossmann-like Domain"/>
    <property type="match status" value="1"/>
</dbReference>
<dbReference type="RefSeq" id="WP_311073588.1">
    <property type="nucleotide sequence ID" value="NZ_CP134494.1"/>
</dbReference>
<dbReference type="Gene3D" id="3.30.360.10">
    <property type="entry name" value="Dihydrodipicolinate Reductase, domain 2"/>
    <property type="match status" value="1"/>
</dbReference>
<keyword evidence="2" id="KW-0560">Oxidoreductase</keyword>
<dbReference type="Proteomes" id="UP001303324">
    <property type="component" value="Chromosome"/>
</dbReference>
<name>A0ABY9VQT8_9BACI</name>
<dbReference type="SUPFAM" id="SSF55347">
    <property type="entry name" value="Glyceraldehyde-3-phosphate dehydrogenase-like, C-terminal domain"/>
    <property type="match status" value="1"/>
</dbReference>
<dbReference type="InterPro" id="IPR050463">
    <property type="entry name" value="Gfo/Idh/MocA_oxidrdct_glycsds"/>
</dbReference>
<dbReference type="EMBL" id="CP134494">
    <property type="protein sequence ID" value="WNF23341.1"/>
    <property type="molecule type" value="Genomic_DNA"/>
</dbReference>
<proteinExistence type="inferred from homology"/>
<feature type="domain" description="Gfo/Idh/MocA-like oxidoreductase C-terminal" evidence="4">
    <location>
        <begin position="135"/>
        <end position="357"/>
    </location>
</feature>
<feature type="domain" description="Gfo/Idh/MocA-like oxidoreductase N-terminal" evidence="3">
    <location>
        <begin position="4"/>
        <end position="117"/>
    </location>
</feature>
<dbReference type="PANTHER" id="PTHR43818">
    <property type="entry name" value="BCDNA.GH03377"/>
    <property type="match status" value="1"/>
</dbReference>
<accession>A0ABY9VQT8</accession>
<dbReference type="Pfam" id="PF01408">
    <property type="entry name" value="GFO_IDH_MocA"/>
    <property type="match status" value="1"/>
</dbReference>
<evidence type="ECO:0000313" key="5">
    <source>
        <dbReference type="EMBL" id="WNF23341.1"/>
    </source>
</evidence>
<dbReference type="InterPro" id="IPR000683">
    <property type="entry name" value="Gfo/Idh/MocA-like_OxRdtase_N"/>
</dbReference>
<protein>
    <submittedName>
        <fullName evidence="5">Gfo/Idh/MocA family oxidoreductase</fullName>
    </submittedName>
</protein>
<evidence type="ECO:0000256" key="1">
    <source>
        <dbReference type="ARBA" id="ARBA00010928"/>
    </source>
</evidence>
<dbReference type="SUPFAM" id="SSF51735">
    <property type="entry name" value="NAD(P)-binding Rossmann-fold domains"/>
    <property type="match status" value="1"/>
</dbReference>
<dbReference type="InterPro" id="IPR004104">
    <property type="entry name" value="Gfo/Idh/MocA-like_OxRdtase_C"/>
</dbReference>
<comment type="similarity">
    <text evidence="1">Belongs to the Gfo/Idh/MocA family.</text>
</comment>
<reference evidence="5 6" key="1">
    <citation type="submission" date="2023-09" db="EMBL/GenBank/DDBJ databases">
        <title>Microbial mechanism of fulvic acid promoting antimony reduction mineralization in rice fields.</title>
        <authorList>
            <person name="Chen G."/>
            <person name="Lan J."/>
        </authorList>
    </citation>
    <scope>NUCLEOTIDE SEQUENCE [LARGE SCALE GENOMIC DNA]</scope>
    <source>
        <strain evidence="5 6">PS1</strain>
    </source>
</reference>
<dbReference type="InterPro" id="IPR036291">
    <property type="entry name" value="NAD(P)-bd_dom_sf"/>
</dbReference>